<evidence type="ECO:0000259" key="5">
    <source>
        <dbReference type="Pfam" id="PF17101"/>
    </source>
</evidence>
<evidence type="ECO:0000256" key="2">
    <source>
        <dbReference type="ARBA" id="ARBA00022679"/>
    </source>
</evidence>
<organism evidence="6 7">
    <name type="scientific">Piromyces finnis</name>
    <dbReference type="NCBI Taxonomy" id="1754191"/>
    <lineage>
        <taxon>Eukaryota</taxon>
        <taxon>Fungi</taxon>
        <taxon>Fungi incertae sedis</taxon>
        <taxon>Chytridiomycota</taxon>
        <taxon>Chytridiomycota incertae sedis</taxon>
        <taxon>Neocallimastigomycetes</taxon>
        <taxon>Neocallimastigales</taxon>
        <taxon>Neocallimastigaceae</taxon>
        <taxon>Piromyces</taxon>
    </lineage>
</organism>
<dbReference type="InterPro" id="IPR031358">
    <property type="entry name" value="Stealth_CR1"/>
</dbReference>
<comment type="similarity">
    <text evidence="1">Belongs to the stealth family.</text>
</comment>
<dbReference type="InterPro" id="IPR047141">
    <property type="entry name" value="Stealth"/>
</dbReference>
<name>A0A1Y1VCS9_9FUNG</name>
<feature type="domain" description="Stealth protein CR2 conserved region 2" evidence="4">
    <location>
        <begin position="629"/>
        <end position="731"/>
    </location>
</feature>
<feature type="domain" description="Stealth protein CR2 conserved region 2" evidence="4">
    <location>
        <begin position="200"/>
        <end position="302"/>
    </location>
</feature>
<evidence type="ECO:0000256" key="3">
    <source>
        <dbReference type="SAM" id="MobiDB-lite"/>
    </source>
</evidence>
<sequence>MQSSTTKIISEKSINDDDKVSFSNNIKLNLKNNDIVIEGGGENDDLDDNGNYINKSEIDINDDNDDNDDTNNEENDNDNNINDGNNEDDNINLDGQEDNEDNEDNDTNDDTDNNDDNTDNDNNDYDINENANALNIDESDIHKVKEDIDIIREYTGGEIEPEWEWVKKISIVYTWVDGSDIDFLDEKSKYNGGERRVNSRDRSADELRYSLRSLEKYLPWHKGTIYIVTNNQIPAWLDISHPRIKIVDHKEIIPNHIYPTFDSGTIELFFDKIPGITERFIYFNDDIFINNYIHPSFFFTSETFYPKVYRRYVTNISKKKLDKIIRLNNIHEIFQASKYFTLNVIRNYFDENFKYRDLFHTGHVLYRDLYEPFRQLFKEELMKNCGDRFRSPYKVQVIYLYQTFMQYATQHEDFPKHFGGNGLASQFKGYTLPKSRTIKNYSCKIIPASIGDELIKFGKITDNSKVNNRYFNLYRSYPNSLIYNFNDAYSKNRVLYEFTQYMITRYPDASSFEKKEYVDLELQLKPEFDEVNEFSRYIQSGIPENYNKYNLNKFREVIQHYKNVLIRNYIIKKKTLSGEPKHMSDREMEEIEFLTNYQGKGLEREWRWAEKISFVYILENGDEEEDTNKYELLKLSIRSLVKYLPWRKGTIYIVSQKDVNDRFKDLKVKNLQIIHQNQFIPEAASTTNNSHVIEMFFDKIPGISERFVYLKNNHFFINYTHPRFFFSKQFYPKYNLMAALTEEEILNNSDKPFINTYEVIREYFGKTYITNLRKFKDAPYPLYRDLFEPARQLYAEQVEETITHLNYDNNDFLPLYMVSTYNIYGTEQAYYPDYVVGYGKIRNAEPPTLNRKRTIDYYGFDITSPQISSYTLLSDIAFTSIDKENTNIMERIKNSTQLFMNIGMKKDDEYVTLKDIIPHINTLYN</sequence>
<evidence type="ECO:0000259" key="4">
    <source>
        <dbReference type="Pfam" id="PF11380"/>
    </source>
</evidence>
<evidence type="ECO:0000256" key="1">
    <source>
        <dbReference type="ARBA" id="ARBA00007583"/>
    </source>
</evidence>
<reference evidence="6 7" key="2">
    <citation type="submission" date="2016-08" db="EMBL/GenBank/DDBJ databases">
        <title>Pervasive Adenine N6-methylation of Active Genes in Fungi.</title>
        <authorList>
            <consortium name="DOE Joint Genome Institute"/>
            <person name="Mondo S.J."/>
            <person name="Dannebaum R.O."/>
            <person name="Kuo R.C."/>
            <person name="Labutti K."/>
            <person name="Haridas S."/>
            <person name="Kuo A."/>
            <person name="Salamov A."/>
            <person name="Ahrendt S.R."/>
            <person name="Lipzen A."/>
            <person name="Sullivan W."/>
            <person name="Andreopoulos W.B."/>
            <person name="Clum A."/>
            <person name="Lindquist E."/>
            <person name="Daum C."/>
            <person name="Ramamoorthy G.K."/>
            <person name="Gryganskyi A."/>
            <person name="Culley D."/>
            <person name="Magnuson J.K."/>
            <person name="James T.Y."/>
            <person name="O'Malley M.A."/>
            <person name="Stajich J.E."/>
            <person name="Spatafora J.W."/>
            <person name="Visel A."/>
            <person name="Grigoriev I.V."/>
        </authorList>
    </citation>
    <scope>NUCLEOTIDE SEQUENCE [LARGE SCALE GENOMIC DNA]</scope>
    <source>
        <strain evidence="7">finn</strain>
    </source>
</reference>
<feature type="compositionally biased region" description="Acidic residues" evidence="3">
    <location>
        <begin position="59"/>
        <end position="77"/>
    </location>
</feature>
<feature type="compositionally biased region" description="Acidic residues" evidence="3">
    <location>
        <begin position="85"/>
        <end position="127"/>
    </location>
</feature>
<dbReference type="AlphaFoldDB" id="A0A1Y1VCS9"/>
<reference evidence="6 7" key="1">
    <citation type="submission" date="2016-08" db="EMBL/GenBank/DDBJ databases">
        <title>Genomes of anaerobic fungi encode conserved fungal cellulosomes for biomass hydrolysis.</title>
        <authorList>
            <consortium name="DOE Joint Genome Institute"/>
            <person name="Haitjema C.H."/>
            <person name="Gilmore S.P."/>
            <person name="Henske J.K."/>
            <person name="Solomon K.V."/>
            <person name="De Groot R."/>
            <person name="Kuo A."/>
            <person name="Mondo S.J."/>
            <person name="Salamov A.A."/>
            <person name="Labutti K."/>
            <person name="Zhao Z."/>
            <person name="Chiniquy J."/>
            <person name="Barry K."/>
            <person name="Brewer H.M."/>
            <person name="Purvine S.O."/>
            <person name="Wright A.T."/>
            <person name="Boxma B."/>
            <person name="Van Alen T."/>
            <person name="Hackstein J.H."/>
            <person name="Baker S.E."/>
            <person name="Grigoriev I.V."/>
            <person name="O'Malley M.A."/>
        </authorList>
    </citation>
    <scope>NUCLEOTIDE SEQUENCE [LARGE SCALE GENOMIC DNA]</scope>
    <source>
        <strain evidence="7">finn</strain>
    </source>
</reference>
<dbReference type="STRING" id="1754191.A0A1Y1VCS9"/>
<dbReference type="PANTHER" id="PTHR24045">
    <property type="match status" value="1"/>
</dbReference>
<dbReference type="GO" id="GO:0005794">
    <property type="term" value="C:Golgi apparatus"/>
    <property type="evidence" value="ECO:0007669"/>
    <property type="project" value="TreeGrafter"/>
</dbReference>
<keyword evidence="7" id="KW-1185">Reference proteome</keyword>
<evidence type="ECO:0000313" key="6">
    <source>
        <dbReference type="EMBL" id="ORX52890.1"/>
    </source>
</evidence>
<evidence type="ECO:0000313" key="7">
    <source>
        <dbReference type="Proteomes" id="UP000193719"/>
    </source>
</evidence>
<dbReference type="Pfam" id="PF11380">
    <property type="entry name" value="Stealth_CR2"/>
    <property type="match status" value="2"/>
</dbReference>
<keyword evidence="2" id="KW-0808">Transferase</keyword>
<dbReference type="PANTHER" id="PTHR24045:SF0">
    <property type="entry name" value="N-ACETYLGLUCOSAMINE-1-PHOSPHOTRANSFERASE SUBUNITS ALPHA_BETA"/>
    <property type="match status" value="1"/>
</dbReference>
<dbReference type="EMBL" id="MCFH01000014">
    <property type="protein sequence ID" value="ORX52890.1"/>
    <property type="molecule type" value="Genomic_DNA"/>
</dbReference>
<dbReference type="GO" id="GO:0016772">
    <property type="term" value="F:transferase activity, transferring phosphorus-containing groups"/>
    <property type="evidence" value="ECO:0007669"/>
    <property type="project" value="InterPro"/>
</dbReference>
<accession>A0A1Y1VCS9</accession>
<feature type="region of interest" description="Disordered" evidence="3">
    <location>
        <begin position="39"/>
        <end position="132"/>
    </location>
</feature>
<dbReference type="Proteomes" id="UP000193719">
    <property type="component" value="Unassembled WGS sequence"/>
</dbReference>
<dbReference type="Pfam" id="PF17101">
    <property type="entry name" value="Stealth_CR1"/>
    <property type="match status" value="1"/>
</dbReference>
<dbReference type="OrthoDB" id="2126793at2759"/>
<protein>
    <recommendedName>
        <fullName evidence="8">Stealth protein CR2 conserved region 2 domain-containing protein</fullName>
    </recommendedName>
</protein>
<proteinExistence type="inferred from homology"/>
<comment type="caution">
    <text evidence="6">The sequence shown here is derived from an EMBL/GenBank/DDBJ whole genome shotgun (WGS) entry which is preliminary data.</text>
</comment>
<feature type="domain" description="Stealth protein CR1 conserved region 1" evidence="5">
    <location>
        <begin position="168"/>
        <end position="193"/>
    </location>
</feature>
<evidence type="ECO:0008006" key="8">
    <source>
        <dbReference type="Google" id="ProtNLM"/>
    </source>
</evidence>
<gene>
    <name evidence="6" type="ORF">BCR36DRAFT_582302</name>
</gene>
<dbReference type="InterPro" id="IPR021520">
    <property type="entry name" value="Stealth_CR2"/>
</dbReference>